<protein>
    <submittedName>
        <fullName evidence="2">Uma2 family endonuclease</fullName>
    </submittedName>
</protein>
<dbReference type="InterPro" id="IPR012296">
    <property type="entry name" value="Nuclease_put_TT1808"/>
</dbReference>
<keyword evidence="2" id="KW-0540">Nuclease</keyword>
<dbReference type="SUPFAM" id="SSF52980">
    <property type="entry name" value="Restriction endonuclease-like"/>
    <property type="match status" value="1"/>
</dbReference>
<dbReference type="CDD" id="cd06260">
    <property type="entry name" value="DUF820-like"/>
    <property type="match status" value="1"/>
</dbReference>
<proteinExistence type="predicted"/>
<sequence length="191" mass="21086">MPSSAEQIRFTPDGYLAWEAQQPTRHEYLAGDIFAMTGTSLDHNRLALGLAARLLAHLQGSPCQVFMADVKVRVEAADAFFYPDLAVTCAPEDLRERQLIRAPVLIVEVLSPSTAGYDAGARFAAYRALPSLREYVLIDSERPRVDVFRRDASDHWVLWPYAAGDTVELPSLAFSVALEALYAPVRFGSDG</sequence>
<comment type="caution">
    <text evidence="2">The sequence shown here is derived from an EMBL/GenBank/DDBJ whole genome shotgun (WGS) entry which is preliminary data.</text>
</comment>
<dbReference type="PANTHER" id="PTHR36558">
    <property type="entry name" value="GLR1098 PROTEIN"/>
    <property type="match status" value="1"/>
</dbReference>
<dbReference type="AlphaFoldDB" id="A0A4V2SCZ5"/>
<evidence type="ECO:0000313" key="2">
    <source>
        <dbReference type="EMBL" id="TCO81283.1"/>
    </source>
</evidence>
<organism evidence="2 3">
    <name type="scientific">Plasticicumulans lactativorans</name>
    <dbReference type="NCBI Taxonomy" id="1133106"/>
    <lineage>
        <taxon>Bacteria</taxon>
        <taxon>Pseudomonadati</taxon>
        <taxon>Pseudomonadota</taxon>
        <taxon>Gammaproteobacteria</taxon>
        <taxon>Candidatus Competibacteraceae</taxon>
        <taxon>Plasticicumulans</taxon>
    </lineage>
</organism>
<keyword evidence="2" id="KW-0378">Hydrolase</keyword>
<reference evidence="2 3" key="1">
    <citation type="submission" date="2019-03" db="EMBL/GenBank/DDBJ databases">
        <title>Genomic Encyclopedia of Type Strains, Phase IV (KMG-IV): sequencing the most valuable type-strain genomes for metagenomic binning, comparative biology and taxonomic classification.</title>
        <authorList>
            <person name="Goeker M."/>
        </authorList>
    </citation>
    <scope>NUCLEOTIDE SEQUENCE [LARGE SCALE GENOMIC DNA]</scope>
    <source>
        <strain evidence="2 3">DSM 25287</strain>
    </source>
</reference>
<name>A0A4V2SCZ5_9GAMM</name>
<feature type="domain" description="Putative restriction endonuclease" evidence="1">
    <location>
        <begin position="14"/>
        <end position="175"/>
    </location>
</feature>
<evidence type="ECO:0000313" key="3">
    <source>
        <dbReference type="Proteomes" id="UP000295765"/>
    </source>
</evidence>
<dbReference type="OrthoDB" id="26750at2"/>
<keyword evidence="2" id="KW-0255">Endonuclease</keyword>
<gene>
    <name evidence="2" type="ORF">EV699_109125</name>
</gene>
<evidence type="ECO:0000259" key="1">
    <source>
        <dbReference type="Pfam" id="PF05685"/>
    </source>
</evidence>
<dbReference type="GO" id="GO:0004519">
    <property type="term" value="F:endonuclease activity"/>
    <property type="evidence" value="ECO:0007669"/>
    <property type="project" value="UniProtKB-KW"/>
</dbReference>
<dbReference type="Pfam" id="PF05685">
    <property type="entry name" value="Uma2"/>
    <property type="match status" value="1"/>
</dbReference>
<dbReference type="Gene3D" id="3.90.1570.10">
    <property type="entry name" value="tt1808, chain A"/>
    <property type="match status" value="1"/>
</dbReference>
<dbReference type="PANTHER" id="PTHR36558:SF1">
    <property type="entry name" value="RESTRICTION ENDONUCLEASE DOMAIN-CONTAINING PROTEIN-RELATED"/>
    <property type="match status" value="1"/>
</dbReference>
<dbReference type="Proteomes" id="UP000295765">
    <property type="component" value="Unassembled WGS sequence"/>
</dbReference>
<dbReference type="EMBL" id="SLWY01000009">
    <property type="protein sequence ID" value="TCO81283.1"/>
    <property type="molecule type" value="Genomic_DNA"/>
</dbReference>
<dbReference type="InterPro" id="IPR008538">
    <property type="entry name" value="Uma2"/>
</dbReference>
<dbReference type="InterPro" id="IPR011335">
    <property type="entry name" value="Restrct_endonuc-II-like"/>
</dbReference>
<keyword evidence="3" id="KW-1185">Reference proteome</keyword>
<accession>A0A4V2SCZ5</accession>
<dbReference type="RefSeq" id="WP_132541974.1">
    <property type="nucleotide sequence ID" value="NZ_SLWY01000009.1"/>
</dbReference>